<sequence>KKALTEAKKVLRLKPSGKDIEVFLSSPQLHSITDGIVDPEEAIQRINSASIAFGSDSLLTNISTLLSEQKYNSLRVFSDKTIEHNNSRLQVEKIRGEASAQNIAISSIAIRKPENAKGRQILEVGLSSFAKEPVDLRISALPYRLNEDELLPLSNLELTTELEPFSSKLVQLQPLAENATAFRAALSIINTKDPRLNNAILEDDVAWIVLAQSSQILAVVSNGAPQLLNLGGIPSFKVQNISPLDFDKTLNELGPKSIVLFYRYVPDSLPNRNSFFVLPPPRNKLFPVQDKVERVTLSTWSNSHPLLSYINMSLFQFNEAYPIEALPWTSPIINSTSGPILIAGETNGYRYVASGFEIFPYEGGKSLSSSILLLNILKWLSNSALENGFQKTNSILQTEKNLIEAAYISTVPGINPPETLELPRPLLPFPGIVINTFDDQTVGLTAVNFFDDEESNLFFSKNFILKESTSTTVNELRSTSQLQRPILFISLLLLVIDMVLQFRSKLLGVAR</sequence>
<organism evidence="1 2">
    <name type="scientific">SAR324 cluster bacterium</name>
    <dbReference type="NCBI Taxonomy" id="2024889"/>
    <lineage>
        <taxon>Bacteria</taxon>
        <taxon>Deltaproteobacteria</taxon>
        <taxon>SAR324 cluster</taxon>
    </lineage>
</organism>
<name>A0A7X9IJW8_9DELT</name>
<dbReference type="Proteomes" id="UP000524246">
    <property type="component" value="Unassembled WGS sequence"/>
</dbReference>
<evidence type="ECO:0000313" key="2">
    <source>
        <dbReference type="Proteomes" id="UP000524246"/>
    </source>
</evidence>
<protein>
    <submittedName>
        <fullName evidence="1">Uncharacterized protein</fullName>
    </submittedName>
</protein>
<dbReference type="EMBL" id="JAAZON010000462">
    <property type="protein sequence ID" value="NMC63523.1"/>
    <property type="molecule type" value="Genomic_DNA"/>
</dbReference>
<comment type="caution">
    <text evidence="1">The sequence shown here is derived from an EMBL/GenBank/DDBJ whole genome shotgun (WGS) entry which is preliminary data.</text>
</comment>
<dbReference type="AlphaFoldDB" id="A0A7X9IJW8"/>
<evidence type="ECO:0000313" key="1">
    <source>
        <dbReference type="EMBL" id="NMC63523.1"/>
    </source>
</evidence>
<feature type="non-terminal residue" evidence="1">
    <location>
        <position position="1"/>
    </location>
</feature>
<accession>A0A7X9IJW8</accession>
<proteinExistence type="predicted"/>
<gene>
    <name evidence="1" type="ORF">GYA55_10205</name>
</gene>
<reference evidence="1 2" key="1">
    <citation type="journal article" date="2020" name="Biotechnol. Biofuels">
        <title>New insights from the biogas microbiome by comprehensive genome-resolved metagenomics of nearly 1600 species originating from multiple anaerobic digesters.</title>
        <authorList>
            <person name="Campanaro S."/>
            <person name="Treu L."/>
            <person name="Rodriguez-R L.M."/>
            <person name="Kovalovszki A."/>
            <person name="Ziels R.M."/>
            <person name="Maus I."/>
            <person name="Zhu X."/>
            <person name="Kougias P.G."/>
            <person name="Basile A."/>
            <person name="Luo G."/>
            <person name="Schluter A."/>
            <person name="Konstantinidis K.T."/>
            <person name="Angelidaki I."/>
        </authorList>
    </citation>
    <scope>NUCLEOTIDE SEQUENCE [LARGE SCALE GENOMIC DNA]</scope>
    <source>
        <strain evidence="1">AS27yjCOA_65</strain>
    </source>
</reference>